<dbReference type="AlphaFoldDB" id="A0A8I0MW37"/>
<protein>
    <recommendedName>
        <fullName evidence="3">Lipoprotein</fullName>
    </recommendedName>
</protein>
<accession>A0A8I0MW37</accession>
<gene>
    <name evidence="1" type="ORF">PPEP_a3931</name>
</gene>
<evidence type="ECO:0008006" key="3">
    <source>
        <dbReference type="Google" id="ProtNLM"/>
    </source>
</evidence>
<evidence type="ECO:0000313" key="1">
    <source>
        <dbReference type="EMBL" id="MBE0346959.1"/>
    </source>
</evidence>
<organism evidence="1 2">
    <name type="scientific">Pseudoalteromonas peptidolytica F12-50-A1</name>
    <dbReference type="NCBI Taxonomy" id="1315280"/>
    <lineage>
        <taxon>Bacteria</taxon>
        <taxon>Pseudomonadati</taxon>
        <taxon>Pseudomonadota</taxon>
        <taxon>Gammaproteobacteria</taxon>
        <taxon>Alteromonadales</taxon>
        <taxon>Pseudoalteromonadaceae</taxon>
        <taxon>Pseudoalteromonas</taxon>
    </lineage>
</organism>
<comment type="caution">
    <text evidence="1">The sequence shown here is derived from an EMBL/GenBank/DDBJ whole genome shotgun (WGS) entry which is preliminary data.</text>
</comment>
<sequence length="219" mass="24738">MNFRPLAITTLSILAVACSSEDIETANFGSDLYKNEYNLVNATDYEIAFHLANTKLDGDERNAADEKYRVKVLPSNSAPTRITHEHNVNREISFYAESINKLGMIEQKKVKVSNNKDYHFVVMQQANETLDIQLVRKSKEDHDNQFTVRILATSSMKLSINEQEVEVTKGEVTGWYQVNDCNEDIMMGDKVLSLCNASLDRSYLLVVGEAGLISTVLEY</sequence>
<name>A0A8I0MW37_9GAMM</name>
<evidence type="ECO:0000313" key="2">
    <source>
        <dbReference type="Proteomes" id="UP000660708"/>
    </source>
</evidence>
<reference evidence="1 2" key="1">
    <citation type="submission" date="2015-06" db="EMBL/GenBank/DDBJ databases">
        <title>Genome sequence of Pseudoalteromonas peptidolytica.</title>
        <authorList>
            <person name="Xie B.-B."/>
            <person name="Rong J.-C."/>
            <person name="Qin Q.-L."/>
            <person name="Zhang Y.-Z."/>
        </authorList>
    </citation>
    <scope>NUCLEOTIDE SEQUENCE [LARGE SCALE GENOMIC DNA]</scope>
    <source>
        <strain evidence="1 2">F12-50-A1</strain>
    </source>
</reference>
<dbReference type="RefSeq" id="WP_147390323.1">
    <property type="nucleotide sequence ID" value="NZ_AQHF01000025.1"/>
</dbReference>
<dbReference type="EMBL" id="AQHF01000025">
    <property type="protein sequence ID" value="MBE0346959.1"/>
    <property type="molecule type" value="Genomic_DNA"/>
</dbReference>
<keyword evidence="2" id="KW-1185">Reference proteome</keyword>
<dbReference type="PROSITE" id="PS51257">
    <property type="entry name" value="PROKAR_LIPOPROTEIN"/>
    <property type="match status" value="1"/>
</dbReference>
<proteinExistence type="predicted"/>
<dbReference type="Proteomes" id="UP000660708">
    <property type="component" value="Unassembled WGS sequence"/>
</dbReference>